<dbReference type="InParanoid" id="V5I3J8"/>
<reference evidence="8" key="1">
    <citation type="journal article" date="2014" name="Genome Announc.">
        <title>Draft genome sequence of the formaldehyde-resistant fungus Byssochlamys spectabilis No. 5 (anamorph Paecilomyces variotii No. 5) (NBRC109023).</title>
        <authorList>
            <person name="Oka T."/>
            <person name="Ekino K."/>
            <person name="Fukuda K."/>
            <person name="Nomura Y."/>
        </authorList>
    </citation>
    <scope>NUCLEOTIDE SEQUENCE [LARGE SCALE GENOMIC DNA]</scope>
    <source>
        <strain evidence="8">No. 5 / NBRC 109023</strain>
    </source>
</reference>
<accession>V5I3J8</accession>
<gene>
    <name evidence="7" type="ORF">PVAR5_6405</name>
</gene>
<sequence length="224" mass="24194">MRLSASGLRILSMLAHVFQCFSAIIVLGITAWAVESSQTVTVVYALVIAVLTVVIFLGVLLGSIWRPRSPVPFIIIAVVDTILAFLWLTAFVLLANDFSRVGCRRWRWHGHIACGREHTSEAFAFIAFFFTLLAGIFDVLAVYARVRDSRREGVHEEKPRLGTANSDTAAGVRAADGVRAENGVRADGVRADGARADGARADGVRADGVRAGEVSAENAENTRV</sequence>
<evidence type="ECO:0000256" key="2">
    <source>
        <dbReference type="ARBA" id="ARBA00022692"/>
    </source>
</evidence>
<organism evidence="7 8">
    <name type="scientific">Byssochlamys spectabilis (strain No. 5 / NBRC 109023)</name>
    <name type="common">Paecilomyces variotii</name>
    <dbReference type="NCBI Taxonomy" id="1356009"/>
    <lineage>
        <taxon>Eukaryota</taxon>
        <taxon>Fungi</taxon>
        <taxon>Dikarya</taxon>
        <taxon>Ascomycota</taxon>
        <taxon>Pezizomycotina</taxon>
        <taxon>Eurotiomycetes</taxon>
        <taxon>Eurotiomycetidae</taxon>
        <taxon>Eurotiales</taxon>
        <taxon>Thermoascaceae</taxon>
        <taxon>Paecilomyces</taxon>
    </lineage>
</organism>
<evidence type="ECO:0000256" key="4">
    <source>
        <dbReference type="ARBA" id="ARBA00023136"/>
    </source>
</evidence>
<dbReference type="EMBL" id="BAUL01000212">
    <property type="protein sequence ID" value="GAD97725.1"/>
    <property type="molecule type" value="Genomic_DNA"/>
</dbReference>
<proteinExistence type="predicted"/>
<dbReference type="Pfam" id="PF01284">
    <property type="entry name" value="MARVEL"/>
    <property type="match status" value="1"/>
</dbReference>
<comment type="caution">
    <text evidence="7">The sequence shown here is derived from an EMBL/GenBank/DDBJ whole genome shotgun (WGS) entry which is preliminary data.</text>
</comment>
<feature type="transmembrane region" description="Helical" evidence="5">
    <location>
        <begin position="73"/>
        <end position="95"/>
    </location>
</feature>
<feature type="domain" description="MARVEL" evidence="6">
    <location>
        <begin position="14"/>
        <end position="133"/>
    </location>
</feature>
<evidence type="ECO:0000256" key="3">
    <source>
        <dbReference type="ARBA" id="ARBA00022989"/>
    </source>
</evidence>
<evidence type="ECO:0000256" key="1">
    <source>
        <dbReference type="ARBA" id="ARBA00004141"/>
    </source>
</evidence>
<dbReference type="AlphaFoldDB" id="V5I3J8"/>
<evidence type="ECO:0000313" key="7">
    <source>
        <dbReference type="EMBL" id="GAD97725.1"/>
    </source>
</evidence>
<dbReference type="PANTHER" id="PTHR39608:SF2">
    <property type="entry name" value="MARVEL DOMAIN-CONTAINING PROTEIN"/>
    <property type="match status" value="1"/>
</dbReference>
<dbReference type="InterPro" id="IPR008253">
    <property type="entry name" value="Marvel"/>
</dbReference>
<dbReference type="OrthoDB" id="20872at2759"/>
<evidence type="ECO:0000256" key="5">
    <source>
        <dbReference type="SAM" id="Phobius"/>
    </source>
</evidence>
<keyword evidence="2 5" id="KW-0812">Transmembrane</keyword>
<dbReference type="Proteomes" id="UP000018001">
    <property type="component" value="Unassembled WGS sequence"/>
</dbReference>
<dbReference type="eggNOG" id="ENOG502T5BH">
    <property type="taxonomic scope" value="Eukaryota"/>
</dbReference>
<feature type="transmembrane region" description="Helical" evidence="5">
    <location>
        <begin position="12"/>
        <end position="34"/>
    </location>
</feature>
<keyword evidence="3 5" id="KW-1133">Transmembrane helix</keyword>
<feature type="transmembrane region" description="Helical" evidence="5">
    <location>
        <begin position="40"/>
        <end position="61"/>
    </location>
</feature>
<feature type="transmembrane region" description="Helical" evidence="5">
    <location>
        <begin position="122"/>
        <end position="143"/>
    </location>
</feature>
<keyword evidence="8" id="KW-1185">Reference proteome</keyword>
<keyword evidence="4 5" id="KW-0472">Membrane</keyword>
<dbReference type="GO" id="GO:0016020">
    <property type="term" value="C:membrane"/>
    <property type="evidence" value="ECO:0007669"/>
    <property type="project" value="UniProtKB-SubCell"/>
</dbReference>
<protein>
    <recommendedName>
        <fullName evidence="6">MARVEL domain-containing protein</fullName>
    </recommendedName>
</protein>
<name>V5I3J8_BYSSN</name>
<comment type="subcellular location">
    <subcellularLocation>
        <location evidence="1">Membrane</location>
        <topology evidence="1">Multi-pass membrane protein</topology>
    </subcellularLocation>
</comment>
<evidence type="ECO:0000259" key="6">
    <source>
        <dbReference type="Pfam" id="PF01284"/>
    </source>
</evidence>
<dbReference type="PANTHER" id="PTHR39608">
    <property type="entry name" value="INTEGRAL MEMBRANE PROTEIN (AFU_ORTHOLOGUE AFUA_5G08640)"/>
    <property type="match status" value="1"/>
</dbReference>
<dbReference type="HOGENOM" id="CLU_099909_2_0_1"/>
<evidence type="ECO:0000313" key="8">
    <source>
        <dbReference type="Proteomes" id="UP000018001"/>
    </source>
</evidence>